<keyword evidence="2" id="KW-1185">Reference proteome</keyword>
<gene>
    <name evidence="1" type="ORF">K432DRAFT_327900</name>
</gene>
<evidence type="ECO:0000313" key="1">
    <source>
        <dbReference type="EMBL" id="OCK80620.1"/>
    </source>
</evidence>
<dbReference type="OrthoDB" id="5271495at2759"/>
<reference evidence="1 2" key="1">
    <citation type="journal article" date="2016" name="Nat. Commun.">
        <title>Ectomycorrhizal ecology is imprinted in the genome of the dominant symbiotic fungus Cenococcum geophilum.</title>
        <authorList>
            <consortium name="DOE Joint Genome Institute"/>
            <person name="Peter M."/>
            <person name="Kohler A."/>
            <person name="Ohm R.A."/>
            <person name="Kuo A."/>
            <person name="Krutzmann J."/>
            <person name="Morin E."/>
            <person name="Arend M."/>
            <person name="Barry K.W."/>
            <person name="Binder M."/>
            <person name="Choi C."/>
            <person name="Clum A."/>
            <person name="Copeland A."/>
            <person name="Grisel N."/>
            <person name="Haridas S."/>
            <person name="Kipfer T."/>
            <person name="LaButti K."/>
            <person name="Lindquist E."/>
            <person name="Lipzen A."/>
            <person name="Maire R."/>
            <person name="Meier B."/>
            <person name="Mihaltcheva S."/>
            <person name="Molinier V."/>
            <person name="Murat C."/>
            <person name="Poggeler S."/>
            <person name="Quandt C.A."/>
            <person name="Sperisen C."/>
            <person name="Tritt A."/>
            <person name="Tisserant E."/>
            <person name="Crous P.W."/>
            <person name="Henrissat B."/>
            <person name="Nehls U."/>
            <person name="Egli S."/>
            <person name="Spatafora J.W."/>
            <person name="Grigoriev I.V."/>
            <person name="Martin F.M."/>
        </authorList>
    </citation>
    <scope>NUCLEOTIDE SEQUENCE [LARGE SCALE GENOMIC DNA]</scope>
    <source>
        <strain evidence="1 2">CBS 459.81</strain>
    </source>
</reference>
<dbReference type="EMBL" id="KV744952">
    <property type="protein sequence ID" value="OCK80620.1"/>
    <property type="molecule type" value="Genomic_DNA"/>
</dbReference>
<protein>
    <submittedName>
        <fullName evidence="1">Uncharacterized protein</fullName>
    </submittedName>
</protein>
<dbReference type="AlphaFoldDB" id="A0A8E2EAV8"/>
<evidence type="ECO:0000313" key="2">
    <source>
        <dbReference type="Proteomes" id="UP000250266"/>
    </source>
</evidence>
<accession>A0A8E2EAV8</accession>
<proteinExistence type="predicted"/>
<dbReference type="Proteomes" id="UP000250266">
    <property type="component" value="Unassembled WGS sequence"/>
</dbReference>
<organism evidence="1 2">
    <name type="scientific">Lepidopterella palustris CBS 459.81</name>
    <dbReference type="NCBI Taxonomy" id="1314670"/>
    <lineage>
        <taxon>Eukaryota</taxon>
        <taxon>Fungi</taxon>
        <taxon>Dikarya</taxon>
        <taxon>Ascomycota</taxon>
        <taxon>Pezizomycotina</taxon>
        <taxon>Dothideomycetes</taxon>
        <taxon>Pleosporomycetidae</taxon>
        <taxon>Mytilinidiales</taxon>
        <taxon>Argynnaceae</taxon>
        <taxon>Lepidopterella</taxon>
    </lineage>
</organism>
<name>A0A8E2EAV8_9PEZI</name>
<dbReference type="Pfam" id="PF20174">
    <property type="entry name" value="DUF6540"/>
    <property type="match status" value="1"/>
</dbReference>
<dbReference type="InterPro" id="IPR046670">
    <property type="entry name" value="DUF6540"/>
</dbReference>
<sequence length="148" mass="16812">MTHYELTIGVYGRGEDPNHRSHWVFVLSAPSSQFGNILNVQLLDLDRLIYQFERRDREPLQSQGWEGRFMVANIPASKYREDEAIITREPAPRNGTSRCQDWVLSCVISLEVEEIIPSGMSEWVGSLIGLPSAALATRVGQRWIPVET</sequence>